<dbReference type="SUPFAM" id="SSF56349">
    <property type="entry name" value="DNA breaking-rejoining enzymes"/>
    <property type="match status" value="1"/>
</dbReference>
<evidence type="ECO:0000313" key="1">
    <source>
        <dbReference type="EMBL" id="ROZ64655.1"/>
    </source>
</evidence>
<name>A0A3N3ZSQ7_9MICC</name>
<proteinExistence type="predicted"/>
<gene>
    <name evidence="1" type="ORF">EDL96_02065</name>
</gene>
<protein>
    <submittedName>
        <fullName evidence="1">Uncharacterized protein</fullName>
    </submittedName>
</protein>
<evidence type="ECO:0000313" key="2">
    <source>
        <dbReference type="Proteomes" id="UP000270616"/>
    </source>
</evidence>
<dbReference type="EMBL" id="RKMF01000002">
    <property type="protein sequence ID" value="ROZ64655.1"/>
    <property type="molecule type" value="Genomic_DNA"/>
</dbReference>
<dbReference type="Proteomes" id="UP000270616">
    <property type="component" value="Unassembled WGS sequence"/>
</dbReference>
<accession>A0A3N3ZSQ7</accession>
<sequence length="864" mass="94782">MLDPVFAALTTQIAAVEQALPRERIAEIVNGSFRQLPVARRTLDLVTQAPGLLTAADPQTTPALASLLLRLHEAGARTVRPPRCAHCGGLRKLLQRTPTGRICAPCGRRLASRSGLCDRCGHTRRVQTGPGESAYCKRCWVDMKPEAAERIVEQVRRHRRVATATILRAVEQMAADGRDRRVRLMLELQAHGAEWFSDPAAGSVLFGTFYDLLHADGARLPERRCGGCGTTRTLTERVEGRVSCRRCYRIAHHAPCDGCDDVTNLERVLSDGRRLCQRCTNKLPDENAVCVSCGNHRLIAYRSPEGPLCSTCRSSSRLDTCTDCGELAPCLFHGSEKAICKPCSDKASVDTCTICGNERQCRWPGTARAACEQCSNPRQPCVSCGEVRLRHKRTEDGSGYLCWACVPPIIETCTSCGDARIVNGRIEGRPFCPLCYPRQPESFRPCTSCGTITRLIAKLCPRCRADQMIREMVPDELAASDARIAHLRERWFQGAPSKIVYAFERGTVACTLITRVLTAPSLRTHAYLDQAGSEYQTRAVRSVLIDHGLLPPRDELLARFELWLDSALAEIPDPGEQRTVTQYARWRHLRALRRNTMPSRSGQLSWRRLEIAGIIELLEWIHTRGGSLVSLTQADVDEWLTGGRRPFLHHFLTWTARAGASRPLTAPRPPSGALSPQAMSDEERWRLLADVTSDPSINPHTKLAAGLMLMFGVRAAKIVQLRAEDVTVTDQAVVVRLGQEPLVLPAELAPAAAGAASNRTAPRMFVESIEQEWVYPGTRAGHHMAPDTLNTRLRAAGIPPRLARTGALIALAQELPPVVLSRLTGLDISSAIAWSNAIGANSTAYAARSSSASACPSQSSCTEI</sequence>
<dbReference type="InterPro" id="IPR011010">
    <property type="entry name" value="DNA_brk_join_enz"/>
</dbReference>
<dbReference type="OrthoDB" id="3405537at2"/>
<dbReference type="AlphaFoldDB" id="A0A3N3ZSQ7"/>
<dbReference type="GO" id="GO:0003677">
    <property type="term" value="F:DNA binding"/>
    <property type="evidence" value="ECO:0007669"/>
    <property type="project" value="InterPro"/>
</dbReference>
<reference evidence="1 2" key="1">
    <citation type="submission" date="2018-10" db="EMBL/GenBank/DDBJ databases">
        <title>Kocuria sp. M5W7-7, whole genome shotgun sequence.</title>
        <authorList>
            <person name="Tuo L."/>
        </authorList>
    </citation>
    <scope>NUCLEOTIDE SEQUENCE [LARGE SCALE GENOMIC DNA]</scope>
    <source>
        <strain evidence="1 2">M5W7-7</strain>
    </source>
</reference>
<comment type="caution">
    <text evidence="1">The sequence shown here is derived from an EMBL/GenBank/DDBJ whole genome shotgun (WGS) entry which is preliminary data.</text>
</comment>
<organism evidence="1 2">
    <name type="scientific">Kocuria soli</name>
    <dbReference type="NCBI Taxonomy" id="2485125"/>
    <lineage>
        <taxon>Bacteria</taxon>
        <taxon>Bacillati</taxon>
        <taxon>Actinomycetota</taxon>
        <taxon>Actinomycetes</taxon>
        <taxon>Micrococcales</taxon>
        <taxon>Micrococcaceae</taxon>
        <taxon>Kocuria</taxon>
    </lineage>
</organism>
<keyword evidence="2" id="KW-1185">Reference proteome</keyword>
<dbReference type="RefSeq" id="WP_123823933.1">
    <property type="nucleotide sequence ID" value="NZ_RKMF01000002.1"/>
</dbReference>